<proteinExistence type="predicted"/>
<evidence type="ECO:0000313" key="3">
    <source>
        <dbReference type="Proteomes" id="UP000295658"/>
    </source>
</evidence>
<dbReference type="RefSeq" id="WP_132949268.1">
    <property type="nucleotide sequence ID" value="NZ_BSVG01000011.1"/>
</dbReference>
<protein>
    <submittedName>
        <fullName evidence="2">Tumor necrosis factor receptor superfamily member 19</fullName>
    </submittedName>
</protein>
<keyword evidence="1" id="KW-1133">Transmembrane helix</keyword>
<dbReference type="InterPro" id="IPR047753">
    <property type="entry name" value="YtzI-like"/>
</dbReference>
<dbReference type="Proteomes" id="UP000295658">
    <property type="component" value="Unassembled WGS sequence"/>
</dbReference>
<evidence type="ECO:0000313" key="2">
    <source>
        <dbReference type="EMBL" id="TCL46540.1"/>
    </source>
</evidence>
<keyword evidence="1" id="KW-0812">Transmembrane</keyword>
<evidence type="ECO:0000256" key="1">
    <source>
        <dbReference type="SAM" id="Phobius"/>
    </source>
</evidence>
<comment type="caution">
    <text evidence="2">The sequence shown here is derived from an EMBL/GenBank/DDBJ whole genome shotgun (WGS) entry which is preliminary data.</text>
</comment>
<dbReference type="AlphaFoldDB" id="A0A4R1QBL3"/>
<accession>A0A4R1QBL3</accession>
<dbReference type="NCBIfam" id="NF033232">
    <property type="entry name" value="small_YtzI"/>
    <property type="match status" value="1"/>
</dbReference>
<name>A0A4R1QBL3_9BACL</name>
<organism evidence="2 3">
    <name type="scientific">Thermolongibacillus altinsuensis</name>
    <dbReference type="NCBI Taxonomy" id="575256"/>
    <lineage>
        <taxon>Bacteria</taxon>
        <taxon>Bacillati</taxon>
        <taxon>Bacillota</taxon>
        <taxon>Bacilli</taxon>
        <taxon>Bacillales</taxon>
        <taxon>Anoxybacillaceae</taxon>
        <taxon>Thermolongibacillus</taxon>
    </lineage>
</organism>
<sequence length="43" mass="4906">MFTVLIISMIIIIVVLLLSVATISKAYQYKHTIDPLKKDDDNK</sequence>
<keyword evidence="1" id="KW-0472">Membrane</keyword>
<keyword evidence="3" id="KW-1185">Reference proteome</keyword>
<dbReference type="EMBL" id="SLUL01000015">
    <property type="protein sequence ID" value="TCL46540.1"/>
    <property type="molecule type" value="Genomic_DNA"/>
</dbReference>
<keyword evidence="2" id="KW-0675">Receptor</keyword>
<gene>
    <name evidence="2" type="ORF">EDD69_11560</name>
</gene>
<reference evidence="2 3" key="1">
    <citation type="submission" date="2019-03" db="EMBL/GenBank/DDBJ databases">
        <title>Genomic Encyclopedia of Type Strains, Phase IV (KMG-IV): sequencing the most valuable type-strain genomes for metagenomic binning, comparative biology and taxonomic classification.</title>
        <authorList>
            <person name="Goeker M."/>
        </authorList>
    </citation>
    <scope>NUCLEOTIDE SEQUENCE [LARGE SCALE GENOMIC DNA]</scope>
    <source>
        <strain evidence="2 3">DSM 24979</strain>
    </source>
</reference>
<feature type="transmembrane region" description="Helical" evidence="1">
    <location>
        <begin position="6"/>
        <end position="27"/>
    </location>
</feature>